<gene>
    <name evidence="1" type="ORF">IC620_11380</name>
</gene>
<proteinExistence type="predicted"/>
<dbReference type="Gene3D" id="3.30.1340.10">
    <property type="entry name" value="HPr-like"/>
    <property type="match status" value="1"/>
</dbReference>
<dbReference type="EMBL" id="JACXAH010000015">
    <property type="protein sequence ID" value="MBD1372959.1"/>
    <property type="molecule type" value="Genomic_DNA"/>
</dbReference>
<protein>
    <submittedName>
        <fullName evidence="1">HPr family phosphocarrier protein</fullName>
    </submittedName>
</protein>
<dbReference type="AlphaFoldDB" id="A0A926RUY4"/>
<name>A0A926RUY4_9BACL</name>
<accession>A0A926RUY4</accession>
<evidence type="ECO:0000313" key="1">
    <source>
        <dbReference type="EMBL" id="MBD1372959.1"/>
    </source>
</evidence>
<reference evidence="1" key="1">
    <citation type="submission" date="2020-09" db="EMBL/GenBank/DDBJ databases">
        <title>A novel bacterium of genus Hazenella, isolated from South China Sea.</title>
        <authorList>
            <person name="Huang H."/>
            <person name="Mo K."/>
            <person name="Hu Y."/>
        </authorList>
    </citation>
    <scope>NUCLEOTIDE SEQUENCE</scope>
    <source>
        <strain evidence="1">IB182357</strain>
    </source>
</reference>
<dbReference type="Proteomes" id="UP000661691">
    <property type="component" value="Unassembled WGS sequence"/>
</dbReference>
<organism evidence="1 2">
    <name type="scientific">Polycladospora coralii</name>
    <dbReference type="NCBI Taxonomy" id="2771432"/>
    <lineage>
        <taxon>Bacteria</taxon>
        <taxon>Bacillati</taxon>
        <taxon>Bacillota</taxon>
        <taxon>Bacilli</taxon>
        <taxon>Bacillales</taxon>
        <taxon>Thermoactinomycetaceae</taxon>
        <taxon>Polycladospora</taxon>
    </lineage>
</organism>
<comment type="caution">
    <text evidence="1">The sequence shown here is derived from an EMBL/GenBank/DDBJ whole genome shotgun (WGS) entry which is preliminary data.</text>
</comment>
<dbReference type="SUPFAM" id="SSF55594">
    <property type="entry name" value="HPr-like"/>
    <property type="match status" value="1"/>
</dbReference>
<sequence>MFIEYPLTLPQGYTRNQILNIAKSATSFPYEIYFVQNDKICNGKSFLGIVAFFLPLKAGDTLVLRFLPHTDQEEINFLKENLFSSTPQSELDHFEQEGLKKTMHAWQHAEETWTPHVRLTAKSFLKS</sequence>
<evidence type="ECO:0000313" key="2">
    <source>
        <dbReference type="Proteomes" id="UP000661691"/>
    </source>
</evidence>
<dbReference type="RefSeq" id="WP_191142246.1">
    <property type="nucleotide sequence ID" value="NZ_JACXAH010000015.1"/>
</dbReference>
<dbReference type="InterPro" id="IPR035895">
    <property type="entry name" value="HPr-like_sf"/>
</dbReference>
<keyword evidence="2" id="KW-1185">Reference proteome</keyword>